<evidence type="ECO:0000256" key="1">
    <source>
        <dbReference type="ARBA" id="ARBA00009677"/>
    </source>
</evidence>
<feature type="domain" description="Flagellar basal body rod protein N-terminal" evidence="3">
    <location>
        <begin position="5"/>
        <end position="35"/>
    </location>
</feature>
<keyword evidence="6" id="KW-0282">Flagellum</keyword>
<evidence type="ECO:0000313" key="6">
    <source>
        <dbReference type="EMBL" id="MBF4501096.1"/>
    </source>
</evidence>
<dbReference type="SUPFAM" id="SSF117143">
    <property type="entry name" value="Flagellar hook protein flgE"/>
    <property type="match status" value="1"/>
</dbReference>
<reference evidence="6" key="1">
    <citation type="submission" date="2020-11" db="EMBL/GenBank/DDBJ databases">
        <title>Multidrug resistant novel bacterium Savagea serpentis sp. nov., isolated from the scats of a vine snake (Ahaetulla nasuta).</title>
        <authorList>
            <person name="Venkata Ramana V."/>
            <person name="Vikas Patil S."/>
            <person name="Yogita Lugani V."/>
        </authorList>
    </citation>
    <scope>NUCLEOTIDE SEQUENCE</scope>
    <source>
        <strain evidence="6">SN6</strain>
    </source>
</reference>
<accession>A0A8J7GCE0</accession>
<comment type="caution">
    <text evidence="6">The sequence shown here is derived from an EMBL/GenBank/DDBJ whole genome shotgun (WGS) entry which is preliminary data.</text>
</comment>
<dbReference type="PANTHER" id="PTHR30435:SF19">
    <property type="entry name" value="FLAGELLAR BASAL-BODY ROD PROTEIN FLGG"/>
    <property type="match status" value="1"/>
</dbReference>
<organism evidence="6 7">
    <name type="scientific">Savagea serpentis</name>
    <dbReference type="NCBI Taxonomy" id="2785297"/>
    <lineage>
        <taxon>Bacteria</taxon>
        <taxon>Bacillati</taxon>
        <taxon>Bacillota</taxon>
        <taxon>Bacilli</taxon>
        <taxon>Bacillales</taxon>
        <taxon>Caryophanaceae</taxon>
        <taxon>Savagea</taxon>
    </lineage>
</organism>
<name>A0A8J7GCE0_9BACL</name>
<comment type="subcellular location">
    <subcellularLocation>
        <location evidence="2">Bacterial flagellum basal body</location>
    </subcellularLocation>
</comment>
<feature type="domain" description="Flagellar hook protein FlgE/F/G-like D1" evidence="5">
    <location>
        <begin position="118"/>
        <end position="179"/>
    </location>
</feature>
<dbReference type="RefSeq" id="WP_194562571.1">
    <property type="nucleotide sequence ID" value="NZ_JADKPV010000002.1"/>
</dbReference>
<sequence>MFKGFYTAGSGMIAQQRRTELLANNLSNARTPGFKEDRATIRSFPEMFLARMDEHSLPTQHPLHRKGLAPVGKLSTGVYMQETLPNFIPGSLLATELPTDVALVDIFATTDAETGEKGTFFFRIEGPNGEEQYTRNGSFALGPNRELMTSYGAYVLDSNGDRIQLTSDDFSIDQDGRISETGQVLGIAFSQNPSRLVKQENGIFIHPDGERLLDISQEEVNMYYNIQQGYVEGSNVDAGRTMTDMMTAYRTFEANSKVLQAYDRSMEKAVELGRIN</sequence>
<dbReference type="GO" id="GO:0071978">
    <property type="term" value="P:bacterial-type flagellum-dependent swarming motility"/>
    <property type="evidence" value="ECO:0007669"/>
    <property type="project" value="TreeGrafter"/>
</dbReference>
<dbReference type="InterPro" id="IPR020013">
    <property type="entry name" value="Flagellar_FlgE/F/G"/>
</dbReference>
<dbReference type="Pfam" id="PF06429">
    <property type="entry name" value="Flg_bbr_C"/>
    <property type="match status" value="1"/>
</dbReference>
<dbReference type="NCBIfam" id="TIGR03506">
    <property type="entry name" value="FlgEFG_subfam"/>
    <property type="match status" value="1"/>
</dbReference>
<dbReference type="Proteomes" id="UP000622653">
    <property type="component" value="Unassembled WGS sequence"/>
</dbReference>
<dbReference type="InterPro" id="IPR053967">
    <property type="entry name" value="LlgE_F_G-like_D1"/>
</dbReference>
<dbReference type="GO" id="GO:0009425">
    <property type="term" value="C:bacterial-type flagellum basal body"/>
    <property type="evidence" value="ECO:0007669"/>
    <property type="project" value="UniProtKB-SubCell"/>
</dbReference>
<dbReference type="InterPro" id="IPR010930">
    <property type="entry name" value="Flg_bb/hook_C_dom"/>
</dbReference>
<protein>
    <submittedName>
        <fullName evidence="6">Flagellar hook-basal body protein</fullName>
    </submittedName>
</protein>
<dbReference type="PANTHER" id="PTHR30435">
    <property type="entry name" value="FLAGELLAR PROTEIN"/>
    <property type="match status" value="1"/>
</dbReference>
<dbReference type="InterPro" id="IPR001444">
    <property type="entry name" value="Flag_bb_rod_N"/>
</dbReference>
<keyword evidence="2" id="KW-0975">Bacterial flagellum</keyword>
<dbReference type="Pfam" id="PF22692">
    <property type="entry name" value="LlgE_F_G_D1"/>
    <property type="match status" value="1"/>
</dbReference>
<dbReference type="InterPro" id="IPR019776">
    <property type="entry name" value="Flagellar_basal_body_rod_CS"/>
</dbReference>
<dbReference type="Pfam" id="PF00460">
    <property type="entry name" value="Flg_bb_rod"/>
    <property type="match status" value="1"/>
</dbReference>
<evidence type="ECO:0000259" key="3">
    <source>
        <dbReference type="Pfam" id="PF00460"/>
    </source>
</evidence>
<gene>
    <name evidence="6" type="ORF">IRY55_06930</name>
</gene>
<dbReference type="AlphaFoldDB" id="A0A8J7GCE0"/>
<dbReference type="InterPro" id="IPR037925">
    <property type="entry name" value="FlgE/F/G-like"/>
</dbReference>
<keyword evidence="6" id="KW-0966">Cell projection</keyword>
<evidence type="ECO:0000313" key="7">
    <source>
        <dbReference type="Proteomes" id="UP000622653"/>
    </source>
</evidence>
<comment type="similarity">
    <text evidence="1 2">Belongs to the flagella basal body rod proteins family.</text>
</comment>
<dbReference type="EMBL" id="JADKPV010000002">
    <property type="protein sequence ID" value="MBF4501096.1"/>
    <property type="molecule type" value="Genomic_DNA"/>
</dbReference>
<keyword evidence="6" id="KW-0969">Cilium</keyword>
<feature type="domain" description="Flagellar basal-body/hook protein C-terminal" evidence="4">
    <location>
        <begin position="227"/>
        <end position="271"/>
    </location>
</feature>
<dbReference type="PROSITE" id="PS00588">
    <property type="entry name" value="FLAGELLA_BB_ROD"/>
    <property type="match status" value="1"/>
</dbReference>
<evidence type="ECO:0000256" key="2">
    <source>
        <dbReference type="RuleBase" id="RU362116"/>
    </source>
</evidence>
<keyword evidence="7" id="KW-1185">Reference proteome</keyword>
<proteinExistence type="inferred from homology"/>
<evidence type="ECO:0000259" key="5">
    <source>
        <dbReference type="Pfam" id="PF22692"/>
    </source>
</evidence>
<evidence type="ECO:0000259" key="4">
    <source>
        <dbReference type="Pfam" id="PF06429"/>
    </source>
</evidence>